<dbReference type="Proteomes" id="UP001234880">
    <property type="component" value="Unassembled WGS sequence"/>
</dbReference>
<dbReference type="Gene3D" id="1.10.10.2830">
    <property type="match status" value="1"/>
</dbReference>
<dbReference type="InterPro" id="IPR036086">
    <property type="entry name" value="ParB/Sulfiredoxin_sf"/>
</dbReference>
<gene>
    <name evidence="5" type="ORF">JOF35_000086</name>
</gene>
<dbReference type="PANTHER" id="PTHR33375">
    <property type="entry name" value="CHROMOSOME-PARTITIONING PROTEIN PARB-RELATED"/>
    <property type="match status" value="1"/>
</dbReference>
<keyword evidence="2" id="KW-0159">Chromosome partition</keyword>
<dbReference type="Pfam" id="PF17762">
    <property type="entry name" value="HTH_ParB"/>
    <property type="match status" value="1"/>
</dbReference>
<sequence length="327" mass="36580">MAQQPAARDLGISENEIVHRRPLGKSRSRELREEREDRRSFAEVILDLLAFNPYNPREELTRIEETAKSLKAKGQLQPLAVVSRHAFLEVHPEKERAIGQAKYVVVDGNRRLAAARAAGLTSLRIDVNDSLAESRSNILESSLVANIHRVDVPPLDQAKAIQELLNVYKSQTELAKRLGKSGAWVSQRLALLELPPDLQEKVETGELKVKDARRIGRLPEAQQHDEAKKVLNPVKAEQKQRNSHFATESSLAAAPFTDGHDREPQGRHRTNEPAPSPFSDKKTSHATAAMRTLWELTGDIDSLVDVLRRHLPPSELGRLAERLALTL</sequence>
<dbReference type="SUPFAM" id="SSF110849">
    <property type="entry name" value="ParB/Sulfiredoxin"/>
    <property type="match status" value="1"/>
</dbReference>
<dbReference type="Gene3D" id="3.90.1530.10">
    <property type="entry name" value="Conserved hypothetical protein from pyrococcus furiosus pfu- 392566-001, ParB domain"/>
    <property type="match status" value="1"/>
</dbReference>
<organism evidence="5 6">
    <name type="scientific">Streptomyces demainii</name>
    <dbReference type="NCBI Taxonomy" id="588122"/>
    <lineage>
        <taxon>Bacteria</taxon>
        <taxon>Bacillati</taxon>
        <taxon>Actinomycetota</taxon>
        <taxon>Actinomycetes</taxon>
        <taxon>Kitasatosporales</taxon>
        <taxon>Streptomycetaceae</taxon>
        <taxon>Streptomyces</taxon>
    </lineage>
</organism>
<dbReference type="InterPro" id="IPR004437">
    <property type="entry name" value="ParB/RepB/Spo0J"/>
</dbReference>
<feature type="region of interest" description="Disordered" evidence="3">
    <location>
        <begin position="217"/>
        <end position="285"/>
    </location>
</feature>
<evidence type="ECO:0000313" key="6">
    <source>
        <dbReference type="Proteomes" id="UP001234880"/>
    </source>
</evidence>
<feature type="compositionally biased region" description="Basic and acidic residues" evidence="3">
    <location>
        <begin position="258"/>
        <end position="271"/>
    </location>
</feature>
<protein>
    <submittedName>
        <fullName evidence="5">ParB family chromosome partitioning protein</fullName>
    </submittedName>
</protein>
<evidence type="ECO:0000313" key="5">
    <source>
        <dbReference type="EMBL" id="MDP9607809.1"/>
    </source>
</evidence>
<dbReference type="InterPro" id="IPR041468">
    <property type="entry name" value="HTH_ParB/Spo0J"/>
</dbReference>
<dbReference type="SUPFAM" id="SSF109709">
    <property type="entry name" value="KorB DNA-binding domain-like"/>
    <property type="match status" value="1"/>
</dbReference>
<comment type="caution">
    <text evidence="5">The sequence shown here is derived from an EMBL/GenBank/DDBJ whole genome shotgun (WGS) entry which is preliminary data.</text>
</comment>
<name>A0ABT9KHC0_9ACTN</name>
<reference evidence="5 6" key="1">
    <citation type="submission" date="2023-07" db="EMBL/GenBank/DDBJ databases">
        <title>Sequencing the genomes of 1000 actinobacteria strains.</title>
        <authorList>
            <person name="Klenk H.-P."/>
        </authorList>
    </citation>
    <scope>NUCLEOTIDE SEQUENCE [LARGE SCALE GENOMIC DNA]</scope>
    <source>
        <strain evidence="5 6">DSM 41600</strain>
    </source>
</reference>
<evidence type="ECO:0000256" key="2">
    <source>
        <dbReference type="ARBA" id="ARBA00022829"/>
    </source>
</evidence>
<dbReference type="PANTHER" id="PTHR33375:SF1">
    <property type="entry name" value="CHROMOSOME-PARTITIONING PROTEIN PARB-RELATED"/>
    <property type="match status" value="1"/>
</dbReference>
<comment type="similarity">
    <text evidence="1">Belongs to the ParB family.</text>
</comment>
<evidence type="ECO:0000256" key="3">
    <source>
        <dbReference type="SAM" id="MobiDB-lite"/>
    </source>
</evidence>
<dbReference type="InterPro" id="IPR050336">
    <property type="entry name" value="Chromosome_partition/occlusion"/>
</dbReference>
<dbReference type="Pfam" id="PF02195">
    <property type="entry name" value="ParB_N"/>
    <property type="match status" value="1"/>
</dbReference>
<dbReference type="RefSeq" id="WP_307109843.1">
    <property type="nucleotide sequence ID" value="NZ_JAURUE010000001.1"/>
</dbReference>
<feature type="domain" description="ParB-like N-terminal" evidence="4">
    <location>
        <begin position="42"/>
        <end position="147"/>
    </location>
</feature>
<keyword evidence="6" id="KW-1185">Reference proteome</keyword>
<dbReference type="SMART" id="SM00470">
    <property type="entry name" value="ParB"/>
    <property type="match status" value="1"/>
</dbReference>
<proteinExistence type="inferred from homology"/>
<accession>A0ABT9KHC0</accession>
<dbReference type="InterPro" id="IPR003115">
    <property type="entry name" value="ParB_N"/>
</dbReference>
<evidence type="ECO:0000259" key="4">
    <source>
        <dbReference type="SMART" id="SM00470"/>
    </source>
</evidence>
<dbReference type="NCBIfam" id="TIGR00180">
    <property type="entry name" value="parB_part"/>
    <property type="match status" value="1"/>
</dbReference>
<dbReference type="EMBL" id="JAURUE010000001">
    <property type="protein sequence ID" value="MDP9607809.1"/>
    <property type="molecule type" value="Genomic_DNA"/>
</dbReference>
<evidence type="ECO:0000256" key="1">
    <source>
        <dbReference type="ARBA" id="ARBA00006295"/>
    </source>
</evidence>